<keyword evidence="3" id="KW-1185">Reference proteome</keyword>
<feature type="signal peptide" evidence="1">
    <location>
        <begin position="1"/>
        <end position="20"/>
    </location>
</feature>
<dbReference type="Proteomes" id="UP000005204">
    <property type="component" value="Unassembled WGS sequence"/>
</dbReference>
<protein>
    <submittedName>
        <fullName evidence="2">Uncharacterized protein</fullName>
    </submittedName>
</protein>
<feature type="chain" id="PRO_5035891903" evidence="1">
    <location>
        <begin position="21"/>
        <end position="80"/>
    </location>
</feature>
<proteinExistence type="predicted"/>
<evidence type="ECO:0000313" key="2">
    <source>
        <dbReference type="EnsemblMetazoa" id="XP_037877406.1"/>
    </source>
</evidence>
<sequence length="80" mass="9055">MALLLSWLWAALLTCAPVFGLGLYYDPRRGKCLRYREAQSATDFAYAIIYVIFGENTPDPHLHGGRGMWESNLTKNSCRS</sequence>
<name>A0A8R2RAG0_BOMMO</name>
<reference evidence="3" key="1">
    <citation type="journal article" date="2008" name="Insect Biochem. Mol. Biol.">
        <title>The genome of a lepidopteran model insect, the silkworm Bombyx mori.</title>
        <authorList>
            <consortium name="International Silkworm Genome Consortium"/>
        </authorList>
    </citation>
    <scope>NUCLEOTIDE SEQUENCE [LARGE SCALE GENOMIC DNA]</scope>
    <source>
        <strain evidence="3">p50T</strain>
    </source>
</reference>
<dbReference type="AlphaFoldDB" id="A0A8R2RAG0"/>
<evidence type="ECO:0000256" key="1">
    <source>
        <dbReference type="SAM" id="SignalP"/>
    </source>
</evidence>
<evidence type="ECO:0000313" key="3">
    <source>
        <dbReference type="Proteomes" id="UP000005204"/>
    </source>
</evidence>
<reference evidence="2" key="2">
    <citation type="submission" date="2022-06" db="UniProtKB">
        <authorList>
            <consortium name="EnsemblMetazoa"/>
        </authorList>
    </citation>
    <scope>IDENTIFICATION</scope>
    <source>
        <strain evidence="2">p50T (Dazao)</strain>
    </source>
</reference>
<dbReference type="EnsemblMetazoa" id="XM_038021478.1">
    <property type="protein sequence ID" value="XP_037877406.1"/>
    <property type="gene ID" value="LOC101746233"/>
</dbReference>
<organism evidence="2 3">
    <name type="scientific">Bombyx mori</name>
    <name type="common">Silk moth</name>
    <dbReference type="NCBI Taxonomy" id="7091"/>
    <lineage>
        <taxon>Eukaryota</taxon>
        <taxon>Metazoa</taxon>
        <taxon>Ecdysozoa</taxon>
        <taxon>Arthropoda</taxon>
        <taxon>Hexapoda</taxon>
        <taxon>Insecta</taxon>
        <taxon>Pterygota</taxon>
        <taxon>Neoptera</taxon>
        <taxon>Endopterygota</taxon>
        <taxon>Lepidoptera</taxon>
        <taxon>Glossata</taxon>
        <taxon>Ditrysia</taxon>
        <taxon>Bombycoidea</taxon>
        <taxon>Bombycidae</taxon>
        <taxon>Bombycinae</taxon>
        <taxon>Bombyx</taxon>
    </lineage>
</organism>
<accession>A0A8R2RAG0</accession>
<keyword evidence="1" id="KW-0732">Signal</keyword>